<protein>
    <submittedName>
        <fullName evidence="2">Uncharacterized protein</fullName>
    </submittedName>
</protein>
<reference evidence="2 3" key="1">
    <citation type="submission" date="2013-08" db="EMBL/GenBank/DDBJ databases">
        <authorList>
            <person name="Weinstock G."/>
            <person name="Sodergren E."/>
            <person name="Wylie T."/>
            <person name="Fulton L."/>
            <person name="Fulton R."/>
            <person name="Fronick C."/>
            <person name="O'Laughlin M."/>
            <person name="Godfrey J."/>
            <person name="Miner T."/>
            <person name="Herter B."/>
            <person name="Appelbaum E."/>
            <person name="Cordes M."/>
            <person name="Lek S."/>
            <person name="Wollam A."/>
            <person name="Pepin K.H."/>
            <person name="Palsikar V.B."/>
            <person name="Mitreva M."/>
            <person name="Wilson R.K."/>
        </authorList>
    </citation>
    <scope>NUCLEOTIDE SEQUENCE [LARGE SCALE GENOMIC DNA]</scope>
    <source>
        <strain evidence="2 3">F0530</strain>
    </source>
</reference>
<proteinExistence type="predicted"/>
<accession>U1Q5C7</accession>
<dbReference type="EMBL" id="AWSC01000013">
    <property type="protein sequence ID" value="ERH17721.1"/>
    <property type="molecule type" value="Genomic_DNA"/>
</dbReference>
<dbReference type="Proteomes" id="UP000016481">
    <property type="component" value="Unassembled WGS sequence"/>
</dbReference>
<name>U1Q5C7_9ACTO</name>
<organism evidence="2 3">
    <name type="scientific">Actinomyces graevenitzii F0530</name>
    <dbReference type="NCBI Taxonomy" id="1321817"/>
    <lineage>
        <taxon>Bacteria</taxon>
        <taxon>Bacillati</taxon>
        <taxon>Actinomycetota</taxon>
        <taxon>Actinomycetes</taxon>
        <taxon>Actinomycetales</taxon>
        <taxon>Actinomycetaceae</taxon>
        <taxon>Actinomyces</taxon>
    </lineage>
</organism>
<comment type="caution">
    <text evidence="2">The sequence shown here is derived from an EMBL/GenBank/DDBJ whole genome shotgun (WGS) entry which is preliminary data.</text>
</comment>
<evidence type="ECO:0000313" key="3">
    <source>
        <dbReference type="Proteomes" id="UP000016481"/>
    </source>
</evidence>
<dbReference type="HOGENOM" id="CLU_3148423_0_0_11"/>
<gene>
    <name evidence="2" type="ORF">HMPREF1978_00385</name>
</gene>
<evidence type="ECO:0000256" key="1">
    <source>
        <dbReference type="SAM" id="MobiDB-lite"/>
    </source>
</evidence>
<feature type="region of interest" description="Disordered" evidence="1">
    <location>
        <begin position="1"/>
        <end position="23"/>
    </location>
</feature>
<dbReference type="AlphaFoldDB" id="U1Q5C7"/>
<sequence length="48" mass="5215">MVSHAAYAKLSLADSGQSKPPRKHRIVTNLKLLPPPTTIKPYAAHPDP</sequence>
<evidence type="ECO:0000313" key="2">
    <source>
        <dbReference type="EMBL" id="ERH17721.1"/>
    </source>
</evidence>